<keyword evidence="2" id="KW-1185">Reference proteome</keyword>
<proteinExistence type="predicted"/>
<dbReference type="RefSeq" id="WP_043188205.1">
    <property type="nucleotide sequence ID" value="NZ_CP009533.1"/>
</dbReference>
<protein>
    <submittedName>
        <fullName evidence="1">Uncharacterized protein</fullName>
    </submittedName>
</protein>
<dbReference type="OrthoDB" id="6879354at2"/>
<dbReference type="HOGENOM" id="CLU_1509371_0_0_6"/>
<sequence length="178" mass="20215">MNSTEQNIEARIDWLRKIILHEILATETDIAALSDLRGFLAAEIKGLFTQKAYNTIKAYAVKNRSIATPHHHANTWEYIKELRTQAHQETLVKQRLIEGEKNLENLENLALLEAHLCSMAYIEAYEFLRALVREPSLPNLFQAKINNFISISHAKYSHITSHGAREGAALQVIQGGKQ</sequence>
<dbReference type="Proteomes" id="UP000029499">
    <property type="component" value="Chromosome"/>
</dbReference>
<evidence type="ECO:0000313" key="2">
    <source>
        <dbReference type="Proteomes" id="UP000029499"/>
    </source>
</evidence>
<dbReference type="AlphaFoldDB" id="A0A089YLC9"/>
<evidence type="ECO:0000313" key="1">
    <source>
        <dbReference type="EMBL" id="AIS17213.1"/>
    </source>
</evidence>
<accession>A0A089YLC9</accession>
<dbReference type="EMBL" id="CP009533">
    <property type="protein sequence ID" value="AIS17213.1"/>
    <property type="molecule type" value="Genomic_DNA"/>
</dbReference>
<organism evidence="1 2">
    <name type="scientific">Pseudomonas rhizosphaerae</name>
    <dbReference type="NCBI Taxonomy" id="216142"/>
    <lineage>
        <taxon>Bacteria</taxon>
        <taxon>Pseudomonadati</taxon>
        <taxon>Pseudomonadota</taxon>
        <taxon>Gammaproteobacteria</taxon>
        <taxon>Pseudomonadales</taxon>
        <taxon>Pseudomonadaceae</taxon>
        <taxon>Pseudomonas</taxon>
    </lineage>
</organism>
<gene>
    <name evidence="1" type="ORF">LT40_07270</name>
</gene>
<dbReference type="KEGG" id="prh:LT40_07270"/>
<reference evidence="1 2" key="1">
    <citation type="journal article" date="2015" name="J. Biotechnol.">
        <title>Complete genome sequence of Pseudomonas rhizosphaerae IH5T (=DSM 16299T), a phosphate-solubilizing rhizobacterium for bacterial biofertilizer.</title>
        <authorList>
            <person name="Kwak Y."/>
            <person name="Jung B.K."/>
            <person name="Shin J.H."/>
        </authorList>
    </citation>
    <scope>NUCLEOTIDE SEQUENCE [LARGE SCALE GENOMIC DNA]</scope>
    <source>
        <strain evidence="1">DSM 16299</strain>
    </source>
</reference>
<name>A0A089YLC9_9PSED</name>